<feature type="non-terminal residue" evidence="1">
    <location>
        <position position="40"/>
    </location>
</feature>
<reference evidence="1 2" key="1">
    <citation type="submission" date="2021-06" db="EMBL/GenBank/DDBJ databases">
        <title>Caerostris extrusa draft genome.</title>
        <authorList>
            <person name="Kono N."/>
            <person name="Arakawa K."/>
        </authorList>
    </citation>
    <scope>NUCLEOTIDE SEQUENCE [LARGE SCALE GENOMIC DNA]</scope>
</reference>
<evidence type="ECO:0000313" key="1">
    <source>
        <dbReference type="EMBL" id="GIX89506.1"/>
    </source>
</evidence>
<proteinExistence type="predicted"/>
<organism evidence="1 2">
    <name type="scientific">Caerostris extrusa</name>
    <name type="common">Bark spider</name>
    <name type="synonym">Caerostris bankana</name>
    <dbReference type="NCBI Taxonomy" id="172846"/>
    <lineage>
        <taxon>Eukaryota</taxon>
        <taxon>Metazoa</taxon>
        <taxon>Ecdysozoa</taxon>
        <taxon>Arthropoda</taxon>
        <taxon>Chelicerata</taxon>
        <taxon>Arachnida</taxon>
        <taxon>Araneae</taxon>
        <taxon>Araneomorphae</taxon>
        <taxon>Entelegynae</taxon>
        <taxon>Araneoidea</taxon>
        <taxon>Araneidae</taxon>
        <taxon>Caerostris</taxon>
    </lineage>
</organism>
<dbReference type="Proteomes" id="UP001054945">
    <property type="component" value="Unassembled WGS sequence"/>
</dbReference>
<dbReference type="AlphaFoldDB" id="A0AAV4NXL8"/>
<comment type="caution">
    <text evidence="1">The sequence shown here is derived from an EMBL/GenBank/DDBJ whole genome shotgun (WGS) entry which is preliminary data.</text>
</comment>
<sequence length="40" mass="4409">MPSPGFELRKDSLIRNVCSSLTQESHVGQGVLVIRQTILV</sequence>
<accession>A0AAV4NXL8</accession>
<evidence type="ECO:0000313" key="2">
    <source>
        <dbReference type="Proteomes" id="UP001054945"/>
    </source>
</evidence>
<protein>
    <submittedName>
        <fullName evidence="1">Uncharacterized protein</fullName>
    </submittedName>
</protein>
<keyword evidence="2" id="KW-1185">Reference proteome</keyword>
<name>A0AAV4NXL8_CAEEX</name>
<dbReference type="EMBL" id="BPLR01003871">
    <property type="protein sequence ID" value="GIX89506.1"/>
    <property type="molecule type" value="Genomic_DNA"/>
</dbReference>
<gene>
    <name evidence="1" type="ORF">CEXT_644831</name>
</gene>